<evidence type="ECO:0000259" key="1">
    <source>
        <dbReference type="Pfam" id="PF16473"/>
    </source>
</evidence>
<dbReference type="OrthoDB" id="9803925at2"/>
<dbReference type="InterPro" id="IPR036397">
    <property type="entry name" value="RNaseH_sf"/>
</dbReference>
<protein>
    <recommendedName>
        <fullName evidence="1">3'-5' exoribonuclease Rv2179c-like domain-containing protein</fullName>
    </recommendedName>
</protein>
<dbReference type="SUPFAM" id="SSF53098">
    <property type="entry name" value="Ribonuclease H-like"/>
    <property type="match status" value="1"/>
</dbReference>
<dbReference type="Gene3D" id="3.30.420.10">
    <property type="entry name" value="Ribonuclease H-like superfamily/Ribonuclease H"/>
    <property type="match status" value="1"/>
</dbReference>
<gene>
    <name evidence="2" type="ORF">Cva_01140</name>
</gene>
<organism evidence="2 3">
    <name type="scientific">Caedimonas varicaedens</name>
    <dbReference type="NCBI Taxonomy" id="1629334"/>
    <lineage>
        <taxon>Bacteria</taxon>
        <taxon>Pseudomonadati</taxon>
        <taxon>Pseudomonadota</taxon>
        <taxon>Alphaproteobacteria</taxon>
        <taxon>Holosporales</taxon>
        <taxon>Caedimonadaceae</taxon>
        <taxon>Caedimonas</taxon>
    </lineage>
</organism>
<dbReference type="STRING" id="1629334.Cva_01140"/>
<keyword evidence="3" id="KW-1185">Reference proteome</keyword>
<evidence type="ECO:0000313" key="3">
    <source>
        <dbReference type="Proteomes" id="UP000036771"/>
    </source>
</evidence>
<dbReference type="Proteomes" id="UP000036771">
    <property type="component" value="Unassembled WGS sequence"/>
</dbReference>
<comment type="caution">
    <text evidence="2">The sequence shown here is derived from an EMBL/GenBank/DDBJ whole genome shotgun (WGS) entry which is preliminary data.</text>
</comment>
<dbReference type="AlphaFoldDB" id="A0A0K8MF51"/>
<sequence>MESVYYVLAIDIETSGSSLIQNGLVSIGCSLQDQCSNELRAFQVNLTLPENHIYEERCLQEFWLKNPRAHEFVQKDALSPDTAIKMFSEFLENAEKDYSELIIVSDNPSFDIAWLNLYLNQYTDRLPLNYSQKGDYRPIWDLISMRKSLISVKSGDFASNCGLTEKPALKSRWKYDHTPLNDARVIADFFNQTVQALRLFSVNIHSVDQ</sequence>
<dbReference type="Pfam" id="PF16473">
    <property type="entry name" value="Rv2179c-like"/>
    <property type="match status" value="1"/>
</dbReference>
<dbReference type="GO" id="GO:0003676">
    <property type="term" value="F:nucleic acid binding"/>
    <property type="evidence" value="ECO:0007669"/>
    <property type="project" value="InterPro"/>
</dbReference>
<dbReference type="EMBL" id="BBVC01000062">
    <property type="protein sequence ID" value="GAO98479.1"/>
    <property type="molecule type" value="Genomic_DNA"/>
</dbReference>
<accession>A0A0K8MF51</accession>
<dbReference type="InterPro" id="IPR012337">
    <property type="entry name" value="RNaseH-like_sf"/>
</dbReference>
<dbReference type="InterPro" id="IPR033390">
    <property type="entry name" value="Rv2179c-like"/>
</dbReference>
<proteinExistence type="predicted"/>
<feature type="domain" description="3'-5' exoribonuclease Rv2179c-like" evidence="1">
    <location>
        <begin position="8"/>
        <end position="150"/>
    </location>
</feature>
<name>A0A0K8MF51_9PROT</name>
<evidence type="ECO:0000313" key="2">
    <source>
        <dbReference type="EMBL" id="GAO98479.1"/>
    </source>
</evidence>
<reference evidence="2 3" key="1">
    <citation type="submission" date="2015-03" db="EMBL/GenBank/DDBJ databases">
        <title>Caedibacter varicaedens, whole genome shotgun sequence.</title>
        <authorList>
            <person name="Suzuki H."/>
            <person name="Dapper A.L."/>
            <person name="Gibson A.K."/>
            <person name="Jackson C."/>
            <person name="Lee H."/>
            <person name="Pejaver V.R."/>
            <person name="Doak T."/>
            <person name="Lynch M."/>
        </authorList>
    </citation>
    <scope>NUCLEOTIDE SEQUENCE [LARGE SCALE GENOMIC DNA]</scope>
</reference>